<organism evidence="15 16">
    <name type="scientific">Nyctibius grandis</name>
    <name type="common">Great potoo</name>
    <dbReference type="NCBI Taxonomy" id="48427"/>
    <lineage>
        <taxon>Eukaryota</taxon>
        <taxon>Metazoa</taxon>
        <taxon>Chordata</taxon>
        <taxon>Craniata</taxon>
        <taxon>Vertebrata</taxon>
        <taxon>Euteleostomi</taxon>
        <taxon>Archelosauria</taxon>
        <taxon>Archosauria</taxon>
        <taxon>Dinosauria</taxon>
        <taxon>Saurischia</taxon>
        <taxon>Theropoda</taxon>
        <taxon>Coelurosauria</taxon>
        <taxon>Aves</taxon>
        <taxon>Neognathae</taxon>
        <taxon>Neoaves</taxon>
        <taxon>Strisores</taxon>
        <taxon>Caprimulgiformes</taxon>
        <taxon>Nyctibiidae</taxon>
        <taxon>Nyctibius</taxon>
    </lineage>
</organism>
<evidence type="ECO:0000256" key="10">
    <source>
        <dbReference type="ARBA" id="ARBA00029834"/>
    </source>
</evidence>
<sequence>TVVANSRKFSNATFEEITHLVREIVALAETCCADGADPSCYDAGSSALSAKSCGEGSSFPAHPGTAACCAQEGLEQKLCLAALRHPPQPLPRYLQPSDEELCQAFRQDPKDFADRAPSNTSVPSAPKALSNPSSPSLLSNPRTPSKPCAPNKPSVPSNPSALSNTRVPRTPSNTPAPGNRRTPSFHSLASLAQKVPGAAFEDLLPLAEDAAEVFAQCCDSLAEDCVRQKLSEHTARACGVLAVRDGRFAECCRGKDPPQDYFCITALPPAPAPALPAPQQPTDEQLCGEEGARHAKRYLFEVARRHPSVPDALLGKLYDASERARGECCPAQDPSACLGDKRRRMAEELPPVLQRASQLCGQYNELSFLDFKKR</sequence>
<dbReference type="InterPro" id="IPR014760">
    <property type="entry name" value="Serum_albumin_N"/>
</dbReference>
<evidence type="ECO:0000256" key="2">
    <source>
        <dbReference type="ARBA" id="ARBA00004613"/>
    </source>
</evidence>
<comment type="subcellular location">
    <subcellularLocation>
        <location evidence="2">Secreted</location>
    </subcellularLocation>
</comment>
<feature type="non-terminal residue" evidence="15">
    <location>
        <position position="374"/>
    </location>
</feature>
<dbReference type="InterPro" id="IPR020858">
    <property type="entry name" value="Serum_albumin-like"/>
</dbReference>
<dbReference type="GO" id="GO:0005737">
    <property type="term" value="C:cytoplasm"/>
    <property type="evidence" value="ECO:0007669"/>
    <property type="project" value="TreeGrafter"/>
</dbReference>
<keyword evidence="7" id="KW-0848">Vitamin D</keyword>
<comment type="function">
    <text evidence="1">Involved in vitamin D transport and storage, scavenging of extracellular G-actin, enhancement of the chemotactic activity of C5 alpha for neutrophils in inflammation and macrophage activation.</text>
</comment>
<proteinExistence type="predicted"/>
<dbReference type="OrthoDB" id="9874779at2759"/>
<dbReference type="GO" id="GO:0072562">
    <property type="term" value="C:blood microparticle"/>
    <property type="evidence" value="ECO:0007669"/>
    <property type="project" value="TreeGrafter"/>
</dbReference>
<dbReference type="GO" id="GO:0003779">
    <property type="term" value="F:actin binding"/>
    <property type="evidence" value="ECO:0007669"/>
    <property type="project" value="UniProtKB-KW"/>
</dbReference>
<name>A0A7L2G842_NYCGR</name>
<evidence type="ECO:0000259" key="14">
    <source>
        <dbReference type="PROSITE" id="PS51438"/>
    </source>
</evidence>
<evidence type="ECO:0000256" key="1">
    <source>
        <dbReference type="ARBA" id="ARBA00002354"/>
    </source>
</evidence>
<reference evidence="15 16" key="1">
    <citation type="submission" date="2019-09" db="EMBL/GenBank/DDBJ databases">
        <title>Bird 10,000 Genomes (B10K) Project - Family phase.</title>
        <authorList>
            <person name="Zhang G."/>
        </authorList>
    </citation>
    <scope>NUCLEOTIDE SEQUENCE [LARGE SCALE GENOMIC DNA]</scope>
    <source>
        <strain evidence="15">B10K-DU-001-56</strain>
        <tissue evidence="15">Muscle</tissue>
    </source>
</reference>
<dbReference type="InterPro" id="IPR000264">
    <property type="entry name" value="ALB/AFP/VDB"/>
</dbReference>
<dbReference type="EMBL" id="VWYG01008117">
    <property type="protein sequence ID" value="NXQ83003.1"/>
    <property type="molecule type" value="Genomic_DNA"/>
</dbReference>
<keyword evidence="6" id="KW-0677">Repeat</keyword>
<keyword evidence="5" id="KW-0964">Secreted</keyword>
<dbReference type="PANTHER" id="PTHR11385">
    <property type="entry name" value="SERUM ALBUMIN-RELATED"/>
    <property type="match status" value="1"/>
</dbReference>
<dbReference type="PRINTS" id="PR00802">
    <property type="entry name" value="SERUMALBUMIN"/>
</dbReference>
<dbReference type="SUPFAM" id="SSF48552">
    <property type="entry name" value="Serum albumin-like"/>
    <property type="match status" value="2"/>
</dbReference>
<dbReference type="AlphaFoldDB" id="A0A7L2G842"/>
<keyword evidence="9" id="KW-0009">Actin-binding</keyword>
<dbReference type="Proteomes" id="UP000567826">
    <property type="component" value="Unassembled WGS sequence"/>
</dbReference>
<protein>
    <recommendedName>
        <fullName evidence="3">Vitamin D-binding protein</fullName>
    </recommendedName>
    <alternativeName>
        <fullName evidence="10">Gc-globulin</fullName>
    </alternativeName>
    <alternativeName>
        <fullName evidence="11">Group-specific component</fullName>
    </alternativeName>
</protein>
<evidence type="ECO:0000256" key="12">
    <source>
        <dbReference type="ARBA" id="ARBA00046813"/>
    </source>
</evidence>
<evidence type="ECO:0000256" key="7">
    <source>
        <dbReference type="ARBA" id="ARBA00022897"/>
    </source>
</evidence>
<evidence type="ECO:0000256" key="8">
    <source>
        <dbReference type="ARBA" id="ARBA00023157"/>
    </source>
</evidence>
<comment type="caution">
    <text evidence="15">The sequence shown here is derived from an EMBL/GenBank/DDBJ whole genome shotgun (WGS) entry which is preliminary data.</text>
</comment>
<dbReference type="PRINTS" id="PR00804">
    <property type="entry name" value="VITAMNDBNDNG"/>
</dbReference>
<dbReference type="GO" id="GO:0005499">
    <property type="term" value="F:vitamin D binding"/>
    <property type="evidence" value="ECO:0007669"/>
    <property type="project" value="UniProtKB-KW"/>
</dbReference>
<feature type="compositionally biased region" description="Polar residues" evidence="13">
    <location>
        <begin position="154"/>
        <end position="184"/>
    </location>
</feature>
<evidence type="ECO:0000256" key="9">
    <source>
        <dbReference type="ARBA" id="ARBA00023203"/>
    </source>
</evidence>
<feature type="compositionally biased region" description="Low complexity" evidence="13">
    <location>
        <begin position="123"/>
        <end position="145"/>
    </location>
</feature>
<evidence type="ECO:0000313" key="16">
    <source>
        <dbReference type="Proteomes" id="UP000567826"/>
    </source>
</evidence>
<feature type="domain" description="Albumin" evidence="14">
    <location>
        <begin position="1"/>
        <end position="346"/>
    </location>
</feature>
<dbReference type="SMART" id="SM00103">
    <property type="entry name" value="ALBUMIN"/>
    <property type="match status" value="2"/>
</dbReference>
<keyword evidence="8" id="KW-1015">Disulfide bond</keyword>
<feature type="non-terminal residue" evidence="15">
    <location>
        <position position="1"/>
    </location>
</feature>
<evidence type="ECO:0000256" key="5">
    <source>
        <dbReference type="ARBA" id="ARBA00022525"/>
    </source>
</evidence>
<keyword evidence="4" id="KW-0813">Transport</keyword>
<evidence type="ECO:0000256" key="3">
    <source>
        <dbReference type="ARBA" id="ARBA00020134"/>
    </source>
</evidence>
<comment type="subunit">
    <text evidence="12">Associates with membrane-bound immunoglobulin on the surface of B-lymphocytes and with IgG Fc receptor on the membranes of T-lymphocytes. Interacts with LRP2; the interaction is required for renal uptake of GC in complex with 25-hydroxyvitamin D3.</text>
</comment>
<evidence type="ECO:0000256" key="11">
    <source>
        <dbReference type="ARBA" id="ARBA00032443"/>
    </source>
</evidence>
<dbReference type="Gene3D" id="1.10.246.10">
    <property type="match status" value="3"/>
</dbReference>
<evidence type="ECO:0000256" key="4">
    <source>
        <dbReference type="ARBA" id="ARBA00022448"/>
    </source>
</evidence>
<dbReference type="InterPro" id="IPR000213">
    <property type="entry name" value="VitD-bd"/>
</dbReference>
<evidence type="ECO:0000256" key="6">
    <source>
        <dbReference type="ARBA" id="ARBA00022737"/>
    </source>
</evidence>
<gene>
    <name evidence="15" type="primary">Gc</name>
    <name evidence="15" type="ORF">NYCGRA_R07116</name>
</gene>
<dbReference type="PROSITE" id="PS51438">
    <property type="entry name" value="ALBUMIN_2"/>
    <property type="match status" value="1"/>
</dbReference>
<dbReference type="Pfam" id="PF00273">
    <property type="entry name" value="Serum_albumin"/>
    <property type="match status" value="2"/>
</dbReference>
<keyword evidence="16" id="KW-1185">Reference proteome</keyword>
<dbReference type="PANTHER" id="PTHR11385:SF11">
    <property type="entry name" value="VITAMIN D-BINDING PROTEIN"/>
    <property type="match status" value="1"/>
</dbReference>
<evidence type="ECO:0000256" key="13">
    <source>
        <dbReference type="SAM" id="MobiDB-lite"/>
    </source>
</evidence>
<dbReference type="GO" id="GO:0090482">
    <property type="term" value="F:vitamin transmembrane transporter activity"/>
    <property type="evidence" value="ECO:0007669"/>
    <property type="project" value="InterPro"/>
</dbReference>
<accession>A0A7L2G842</accession>
<feature type="region of interest" description="Disordered" evidence="13">
    <location>
        <begin position="111"/>
        <end position="184"/>
    </location>
</feature>
<evidence type="ECO:0000313" key="15">
    <source>
        <dbReference type="EMBL" id="NXQ83003.1"/>
    </source>
</evidence>